<organism evidence="9 10">
    <name type="scientific">Potamilus streckersoni</name>
    <dbReference type="NCBI Taxonomy" id="2493646"/>
    <lineage>
        <taxon>Eukaryota</taxon>
        <taxon>Metazoa</taxon>
        <taxon>Spiralia</taxon>
        <taxon>Lophotrochozoa</taxon>
        <taxon>Mollusca</taxon>
        <taxon>Bivalvia</taxon>
        <taxon>Autobranchia</taxon>
        <taxon>Heteroconchia</taxon>
        <taxon>Palaeoheterodonta</taxon>
        <taxon>Unionida</taxon>
        <taxon>Unionoidea</taxon>
        <taxon>Unionidae</taxon>
        <taxon>Ambleminae</taxon>
        <taxon>Lampsilini</taxon>
        <taxon>Potamilus</taxon>
    </lineage>
</organism>
<dbReference type="PROSITE" id="PS01186">
    <property type="entry name" value="EGF_2"/>
    <property type="match status" value="1"/>
</dbReference>
<dbReference type="InterPro" id="IPR000152">
    <property type="entry name" value="EGF-type_Asp/Asn_hydroxyl_site"/>
</dbReference>
<evidence type="ECO:0000256" key="6">
    <source>
        <dbReference type="SAM" id="MobiDB-lite"/>
    </source>
</evidence>
<dbReference type="GO" id="GO:0007157">
    <property type="term" value="P:heterophilic cell-cell adhesion via plasma membrane cell adhesion molecules"/>
    <property type="evidence" value="ECO:0007669"/>
    <property type="project" value="TreeGrafter"/>
</dbReference>
<dbReference type="PANTHER" id="PTHR24049">
    <property type="entry name" value="CRUMBS FAMILY MEMBER"/>
    <property type="match status" value="1"/>
</dbReference>
<keyword evidence="2" id="KW-0732">Signal</keyword>
<dbReference type="PANTHER" id="PTHR24049:SF22">
    <property type="entry name" value="DROSOPHILA CRUMBS HOMOLOG"/>
    <property type="match status" value="1"/>
</dbReference>
<keyword evidence="7" id="KW-0812">Transmembrane</keyword>
<dbReference type="GO" id="GO:0045197">
    <property type="term" value="P:establishment or maintenance of epithelial cell apical/basal polarity"/>
    <property type="evidence" value="ECO:0007669"/>
    <property type="project" value="TreeGrafter"/>
</dbReference>
<evidence type="ECO:0000256" key="4">
    <source>
        <dbReference type="ARBA" id="ARBA00023157"/>
    </source>
</evidence>
<keyword evidence="3" id="KW-0677">Repeat</keyword>
<dbReference type="PROSITE" id="PS00022">
    <property type="entry name" value="EGF_1"/>
    <property type="match status" value="1"/>
</dbReference>
<keyword evidence="7" id="KW-1133">Transmembrane helix</keyword>
<evidence type="ECO:0000256" key="2">
    <source>
        <dbReference type="ARBA" id="ARBA00022729"/>
    </source>
</evidence>
<evidence type="ECO:0000256" key="1">
    <source>
        <dbReference type="ARBA" id="ARBA00022536"/>
    </source>
</evidence>
<evidence type="ECO:0000256" key="3">
    <source>
        <dbReference type="ARBA" id="ARBA00022737"/>
    </source>
</evidence>
<dbReference type="PROSITE" id="PS00010">
    <property type="entry name" value="ASX_HYDROXYL"/>
    <property type="match status" value="1"/>
</dbReference>
<dbReference type="PROSITE" id="PS01187">
    <property type="entry name" value="EGF_CA"/>
    <property type="match status" value="1"/>
</dbReference>
<evidence type="ECO:0000256" key="5">
    <source>
        <dbReference type="PROSITE-ProRule" id="PRU00076"/>
    </source>
</evidence>
<reference evidence="9" key="1">
    <citation type="journal article" date="2021" name="Genome Biol. Evol.">
        <title>A High-Quality Reference Genome for a Parasitic Bivalve with Doubly Uniparental Inheritance (Bivalvia: Unionida).</title>
        <authorList>
            <person name="Smith C.H."/>
        </authorList>
    </citation>
    <scope>NUCLEOTIDE SEQUENCE</scope>
    <source>
        <strain evidence="9">CHS0354</strain>
    </source>
</reference>
<dbReference type="SUPFAM" id="SSF57196">
    <property type="entry name" value="EGF/Laminin"/>
    <property type="match status" value="1"/>
</dbReference>
<dbReference type="InterPro" id="IPR001881">
    <property type="entry name" value="EGF-like_Ca-bd_dom"/>
</dbReference>
<dbReference type="GO" id="GO:0032991">
    <property type="term" value="C:protein-containing complex"/>
    <property type="evidence" value="ECO:0007669"/>
    <property type="project" value="TreeGrafter"/>
</dbReference>
<keyword evidence="4" id="KW-1015">Disulfide bond</keyword>
<dbReference type="InterPro" id="IPR018097">
    <property type="entry name" value="EGF_Ca-bd_CS"/>
</dbReference>
<keyword evidence="1 5" id="KW-0245">EGF-like domain</keyword>
<feature type="domain" description="EGF-like" evidence="8">
    <location>
        <begin position="93"/>
        <end position="127"/>
    </location>
</feature>
<dbReference type="GO" id="GO:0005509">
    <property type="term" value="F:calcium ion binding"/>
    <property type="evidence" value="ECO:0007669"/>
    <property type="project" value="InterPro"/>
</dbReference>
<dbReference type="PROSITE" id="PS50026">
    <property type="entry name" value="EGF_3"/>
    <property type="match status" value="1"/>
</dbReference>
<gene>
    <name evidence="9" type="ORF">CHS0354_024498</name>
</gene>
<feature type="transmembrane region" description="Helical" evidence="7">
    <location>
        <begin position="136"/>
        <end position="159"/>
    </location>
</feature>
<dbReference type="Gene3D" id="2.10.25.10">
    <property type="entry name" value="Laminin"/>
    <property type="match status" value="2"/>
</dbReference>
<dbReference type="InterPro" id="IPR051022">
    <property type="entry name" value="Notch_Cell-Fate_Det"/>
</dbReference>
<comment type="caution">
    <text evidence="9">The sequence shown here is derived from an EMBL/GenBank/DDBJ whole genome shotgun (WGS) entry which is preliminary data.</text>
</comment>
<reference evidence="9" key="3">
    <citation type="submission" date="2023-05" db="EMBL/GenBank/DDBJ databases">
        <authorList>
            <person name="Smith C.H."/>
        </authorList>
    </citation>
    <scope>NUCLEOTIDE SEQUENCE</scope>
    <source>
        <strain evidence="9">CHS0354</strain>
        <tissue evidence="9">Mantle</tissue>
    </source>
</reference>
<dbReference type="SMART" id="SM00179">
    <property type="entry name" value="EGF_CA"/>
    <property type="match status" value="1"/>
</dbReference>
<feature type="compositionally biased region" description="Basic and acidic residues" evidence="6">
    <location>
        <begin position="194"/>
        <end position="203"/>
    </location>
</feature>
<evidence type="ECO:0000256" key="7">
    <source>
        <dbReference type="SAM" id="Phobius"/>
    </source>
</evidence>
<keyword evidence="10" id="KW-1185">Reference proteome</keyword>
<evidence type="ECO:0000259" key="8">
    <source>
        <dbReference type="PROSITE" id="PS50026"/>
    </source>
</evidence>
<comment type="caution">
    <text evidence="5">Lacks conserved residue(s) required for the propagation of feature annotation.</text>
</comment>
<dbReference type="Proteomes" id="UP001195483">
    <property type="component" value="Unassembled WGS sequence"/>
</dbReference>
<feature type="compositionally biased region" description="Acidic residues" evidence="6">
    <location>
        <begin position="204"/>
        <end position="214"/>
    </location>
</feature>
<evidence type="ECO:0000313" key="10">
    <source>
        <dbReference type="Proteomes" id="UP001195483"/>
    </source>
</evidence>
<name>A0AAE0WFN7_9BIVA</name>
<protein>
    <recommendedName>
        <fullName evidence="8">EGF-like domain-containing protein</fullName>
    </recommendedName>
</protein>
<accession>A0AAE0WFN7</accession>
<dbReference type="AlphaFoldDB" id="A0AAE0WFN7"/>
<dbReference type="EMBL" id="JAEAOA010001453">
    <property type="protein sequence ID" value="KAK3612526.1"/>
    <property type="molecule type" value="Genomic_DNA"/>
</dbReference>
<keyword evidence="7" id="KW-0472">Membrane</keyword>
<proteinExistence type="predicted"/>
<dbReference type="GO" id="GO:0005886">
    <property type="term" value="C:plasma membrane"/>
    <property type="evidence" value="ECO:0007669"/>
    <property type="project" value="TreeGrafter"/>
</dbReference>
<feature type="region of interest" description="Disordered" evidence="6">
    <location>
        <begin position="188"/>
        <end position="216"/>
    </location>
</feature>
<evidence type="ECO:0000313" key="9">
    <source>
        <dbReference type="EMBL" id="KAK3612526.1"/>
    </source>
</evidence>
<dbReference type="InterPro" id="IPR000742">
    <property type="entry name" value="EGF"/>
</dbReference>
<dbReference type="CDD" id="cd00054">
    <property type="entry name" value="EGF_CA"/>
    <property type="match status" value="1"/>
</dbReference>
<sequence length="265" mass="29859">MTWMAVKITYHLDSSYIGLDNLTIVVTDKSSTKSDIVTLQMALMAQPCLHNGGCKSKHPNRYECEDIRRTESFDQYYTCDCHGGWTGLRCEDDIDECVGNPCAEPMICLNLQNHFQCACPPNQTNCLPTPEDGFKWWMGALIGVGCLLFIGIVVLCFLYKSGHLMEWKRGAYNALVRIKNRSKVSIMSDETDDSVSKSDKSEDKVEENEEDQEESTVIIEERGRISVLEVSGVDINAETPKLDFGFAPGLFHPPHHRIKSRTTHT</sequence>
<reference evidence="9" key="2">
    <citation type="journal article" date="2021" name="Genome Biol. Evol.">
        <title>Developing a high-quality reference genome for a parasitic bivalve with doubly uniparental inheritance (Bivalvia: Unionida).</title>
        <authorList>
            <person name="Smith C.H."/>
        </authorList>
    </citation>
    <scope>NUCLEOTIDE SEQUENCE</scope>
    <source>
        <strain evidence="9">CHS0354</strain>
        <tissue evidence="9">Mantle</tissue>
    </source>
</reference>